<dbReference type="EMBL" id="FNGO01000005">
    <property type="protein sequence ID" value="SDL55058.1"/>
    <property type="molecule type" value="Genomic_DNA"/>
</dbReference>
<dbReference type="Pfam" id="PF25881">
    <property type="entry name" value="HH_YBHG"/>
    <property type="match status" value="1"/>
</dbReference>
<feature type="domain" description="CusB-like beta-barrel" evidence="5">
    <location>
        <begin position="287"/>
        <end position="353"/>
    </location>
</feature>
<dbReference type="SUPFAM" id="SSF56954">
    <property type="entry name" value="Outer membrane efflux proteins (OEP)"/>
    <property type="match status" value="1"/>
</dbReference>
<dbReference type="InterPro" id="IPR059052">
    <property type="entry name" value="HH_YbhG-like"/>
</dbReference>
<dbReference type="Gene3D" id="1.10.287.470">
    <property type="entry name" value="Helix hairpin bin"/>
    <property type="match status" value="1"/>
</dbReference>
<feature type="domain" description="YbhG-like alpha-helical hairpin" evidence="4">
    <location>
        <begin position="133"/>
        <end position="238"/>
    </location>
</feature>
<sequence length="430" mass="47919">MLRTKTIKAKVESIETLNNNLLPLIFLCLLMLLIFSAIFAGDAAAETAEKNEEGIEVFRVDEEVGSGKKYFEGFTKPAGAARVMPGIGGDLIEIYPDIGDRVETGDRIARLEAEKLDLGIKAGEKALEQIEKELEMAEAGARKEELKQVEARYEAARESFEIAEDHHRRVKYLYEHDVAPKTELDEAEQRLNEARAEYKTAEQSLEMSEQGARPEEIDILKAAIAEAEYELEKARVDQQDLKVTAPVEGTIGELPIDEGALVGDDTVLAVIMEMEELKFSVETTAGRAADIRRGQPAELSFDSHPEETFRGMVDEIYPAADEGSGQFEFNIALPNPDSRLRAGEYGEARITTEENDYLEIPSSALVENDNPKIYLVESEMLKEVEVEIISRSEDKVEIAGDLEKGDLIVYEAKDEYYHGHPAELIEVVDS</sequence>
<accession>A0A1G9KZ97</accession>
<dbReference type="Gene3D" id="2.40.30.170">
    <property type="match status" value="1"/>
</dbReference>
<dbReference type="Proteomes" id="UP000199476">
    <property type="component" value="Unassembled WGS sequence"/>
</dbReference>
<keyword evidence="2" id="KW-0175">Coiled coil</keyword>
<dbReference type="NCBIfam" id="TIGR01730">
    <property type="entry name" value="RND_mfp"/>
    <property type="match status" value="1"/>
</dbReference>
<evidence type="ECO:0000256" key="1">
    <source>
        <dbReference type="ARBA" id="ARBA00009477"/>
    </source>
</evidence>
<evidence type="ECO:0000256" key="2">
    <source>
        <dbReference type="SAM" id="Coils"/>
    </source>
</evidence>
<dbReference type="OrthoDB" id="250565at2"/>
<evidence type="ECO:0000259" key="5">
    <source>
        <dbReference type="Pfam" id="PF25954"/>
    </source>
</evidence>
<comment type="similarity">
    <text evidence="1">Belongs to the membrane fusion protein (MFP) (TC 8.A.1) family.</text>
</comment>
<dbReference type="GO" id="GO:0015562">
    <property type="term" value="F:efflux transmembrane transporter activity"/>
    <property type="evidence" value="ECO:0007669"/>
    <property type="project" value="TreeGrafter"/>
</dbReference>
<dbReference type="Gene3D" id="2.40.420.20">
    <property type="match status" value="1"/>
</dbReference>
<dbReference type="PANTHER" id="PTHR30469:SF15">
    <property type="entry name" value="HLYD FAMILY OF SECRETION PROTEINS"/>
    <property type="match status" value="1"/>
</dbReference>
<dbReference type="STRING" id="321763.SAMN04488692_105136"/>
<keyword evidence="3" id="KW-0812">Transmembrane</keyword>
<evidence type="ECO:0000313" key="6">
    <source>
        <dbReference type="EMBL" id="SDL55058.1"/>
    </source>
</evidence>
<dbReference type="Pfam" id="PF25954">
    <property type="entry name" value="Beta-barrel_RND_2"/>
    <property type="match status" value="1"/>
</dbReference>
<feature type="coiled-coil region" evidence="2">
    <location>
        <begin position="113"/>
        <end position="244"/>
    </location>
</feature>
<dbReference type="InterPro" id="IPR006143">
    <property type="entry name" value="RND_pump_MFP"/>
</dbReference>
<evidence type="ECO:0000256" key="3">
    <source>
        <dbReference type="SAM" id="Phobius"/>
    </source>
</evidence>
<name>A0A1G9KZ97_9FIRM</name>
<dbReference type="InterPro" id="IPR058792">
    <property type="entry name" value="Beta-barrel_RND_2"/>
</dbReference>
<dbReference type="PANTHER" id="PTHR30469">
    <property type="entry name" value="MULTIDRUG RESISTANCE PROTEIN MDTA"/>
    <property type="match status" value="1"/>
</dbReference>
<organism evidence="6 7">
    <name type="scientific">Halarsenatibacter silvermanii</name>
    <dbReference type="NCBI Taxonomy" id="321763"/>
    <lineage>
        <taxon>Bacteria</taxon>
        <taxon>Bacillati</taxon>
        <taxon>Bacillota</taxon>
        <taxon>Clostridia</taxon>
        <taxon>Halanaerobiales</taxon>
        <taxon>Halarsenatibacteraceae</taxon>
        <taxon>Halarsenatibacter</taxon>
    </lineage>
</organism>
<dbReference type="AlphaFoldDB" id="A0A1G9KZ97"/>
<dbReference type="SUPFAM" id="SSF111369">
    <property type="entry name" value="HlyD-like secretion proteins"/>
    <property type="match status" value="1"/>
</dbReference>
<gene>
    <name evidence="6" type="ORF">SAMN04488692_105136</name>
</gene>
<keyword evidence="7" id="KW-1185">Reference proteome</keyword>
<dbReference type="RefSeq" id="WP_089758967.1">
    <property type="nucleotide sequence ID" value="NZ_FNGO01000005.1"/>
</dbReference>
<evidence type="ECO:0000313" key="7">
    <source>
        <dbReference type="Proteomes" id="UP000199476"/>
    </source>
</evidence>
<keyword evidence="3" id="KW-1133">Transmembrane helix</keyword>
<keyword evidence="3" id="KW-0472">Membrane</keyword>
<evidence type="ECO:0000259" key="4">
    <source>
        <dbReference type="Pfam" id="PF25881"/>
    </source>
</evidence>
<feature type="transmembrane region" description="Helical" evidence="3">
    <location>
        <begin position="21"/>
        <end position="41"/>
    </location>
</feature>
<proteinExistence type="inferred from homology"/>
<reference evidence="6 7" key="1">
    <citation type="submission" date="2016-10" db="EMBL/GenBank/DDBJ databases">
        <authorList>
            <person name="de Groot N.N."/>
        </authorList>
    </citation>
    <scope>NUCLEOTIDE SEQUENCE [LARGE SCALE GENOMIC DNA]</scope>
    <source>
        <strain evidence="6 7">SLAS-1</strain>
    </source>
</reference>
<protein>
    <submittedName>
        <fullName evidence="6">RND family efflux transporter, MFP subunit</fullName>
    </submittedName>
</protein>
<dbReference type="GO" id="GO:1990281">
    <property type="term" value="C:efflux pump complex"/>
    <property type="evidence" value="ECO:0007669"/>
    <property type="project" value="TreeGrafter"/>
</dbReference>